<protein>
    <submittedName>
        <fullName evidence="2">MaoC family dehydratase</fullName>
    </submittedName>
</protein>
<gene>
    <name evidence="2" type="ORF">EUB48_15305</name>
</gene>
<proteinExistence type="predicted"/>
<sequence length="180" mass="19610">MDALGDLPIVSVNELCRYVGQEVGMSDWVTIEQRDIDDFARLTRDDQWIHIDRERAARERGGTVAHGFLTLSFLSYLARSISFRIADVTHGVNYGFDKLRFTSFVPCGARVRLRQTLKAVEPKAGGMALTRHCVMEVDGSDKPALVADWITLVYTAAPAATTGGEAPPVGRAASSVARAG</sequence>
<dbReference type="CDD" id="cd03450">
    <property type="entry name" value="NodN"/>
    <property type="match status" value="1"/>
</dbReference>
<dbReference type="PANTHER" id="PTHR42993">
    <property type="entry name" value="MAOC-LIKE DEHYDRATASE DOMAIN-CONTAINING PROTEIN"/>
    <property type="match status" value="1"/>
</dbReference>
<dbReference type="Gene3D" id="3.10.129.10">
    <property type="entry name" value="Hotdog Thioesterase"/>
    <property type="match status" value="1"/>
</dbReference>
<reference evidence="2 3" key="1">
    <citation type="submission" date="2019-01" db="EMBL/GenBank/DDBJ databases">
        <title>Genomic insights into a novel species Rhodoferax sp.</title>
        <authorList>
            <person name="Jin L."/>
        </authorList>
    </citation>
    <scope>NUCLEOTIDE SEQUENCE [LARGE SCALE GENOMIC DNA]</scope>
    <source>
        <strain evidence="2 3">CHu59-6-5</strain>
    </source>
</reference>
<dbReference type="OrthoDB" id="9801735at2"/>
<dbReference type="Pfam" id="PF01575">
    <property type="entry name" value="MaoC_dehydratas"/>
    <property type="match status" value="1"/>
</dbReference>
<dbReference type="AlphaFoldDB" id="A0A515DHD1"/>
<dbReference type="InterPro" id="IPR002539">
    <property type="entry name" value="MaoC-like_dom"/>
</dbReference>
<evidence type="ECO:0000259" key="1">
    <source>
        <dbReference type="Pfam" id="PF01575"/>
    </source>
</evidence>
<dbReference type="KEGG" id="rhf:EUB48_15305"/>
<dbReference type="SUPFAM" id="SSF54637">
    <property type="entry name" value="Thioesterase/thiol ester dehydrase-isomerase"/>
    <property type="match status" value="1"/>
</dbReference>
<evidence type="ECO:0000313" key="3">
    <source>
        <dbReference type="Proteomes" id="UP000316798"/>
    </source>
</evidence>
<dbReference type="PANTHER" id="PTHR42993:SF1">
    <property type="entry name" value="MAOC-LIKE DEHYDRATASE DOMAIN-CONTAINING PROTEIN"/>
    <property type="match status" value="1"/>
</dbReference>
<dbReference type="InterPro" id="IPR029069">
    <property type="entry name" value="HotDog_dom_sf"/>
</dbReference>
<accession>A0A515DHD1</accession>
<keyword evidence="3" id="KW-1185">Reference proteome</keyword>
<organism evidence="2 3">
    <name type="scientific">Rhodoferax sediminis</name>
    <dbReference type="NCBI Taxonomy" id="2509614"/>
    <lineage>
        <taxon>Bacteria</taxon>
        <taxon>Pseudomonadati</taxon>
        <taxon>Pseudomonadota</taxon>
        <taxon>Betaproteobacteria</taxon>
        <taxon>Burkholderiales</taxon>
        <taxon>Comamonadaceae</taxon>
        <taxon>Rhodoferax</taxon>
    </lineage>
</organism>
<dbReference type="Proteomes" id="UP000316798">
    <property type="component" value="Chromosome"/>
</dbReference>
<dbReference type="EMBL" id="CP035503">
    <property type="protein sequence ID" value="QDL39831.1"/>
    <property type="molecule type" value="Genomic_DNA"/>
</dbReference>
<dbReference type="InterPro" id="IPR039375">
    <property type="entry name" value="NodN-like"/>
</dbReference>
<evidence type="ECO:0000313" key="2">
    <source>
        <dbReference type="EMBL" id="QDL39831.1"/>
    </source>
</evidence>
<name>A0A515DHD1_9BURK</name>
<feature type="domain" description="MaoC-like" evidence="1">
    <location>
        <begin position="19"/>
        <end position="120"/>
    </location>
</feature>